<organism evidence="2 3">
    <name type="scientific">Caballeronia sordidicola</name>
    <name type="common">Burkholderia sordidicola</name>
    <dbReference type="NCBI Taxonomy" id="196367"/>
    <lineage>
        <taxon>Bacteria</taxon>
        <taxon>Pseudomonadati</taxon>
        <taxon>Pseudomonadota</taxon>
        <taxon>Betaproteobacteria</taxon>
        <taxon>Burkholderiales</taxon>
        <taxon>Burkholderiaceae</taxon>
        <taxon>Caballeronia</taxon>
    </lineage>
</organism>
<reference evidence="3" key="1">
    <citation type="submission" date="2017-01" db="EMBL/GenBank/DDBJ databases">
        <title>Genome Analysis of Deinococcus marmoris KOPRI26562.</title>
        <authorList>
            <person name="Kim J.H."/>
            <person name="Oh H.-M."/>
        </authorList>
    </citation>
    <scope>NUCLEOTIDE SEQUENCE [LARGE SCALE GENOMIC DNA]</scope>
    <source>
        <strain evidence="3">PAMC 26633</strain>
    </source>
</reference>
<evidence type="ECO:0000313" key="2">
    <source>
        <dbReference type="EMBL" id="OXC71890.1"/>
    </source>
</evidence>
<feature type="compositionally biased region" description="Low complexity" evidence="1">
    <location>
        <begin position="22"/>
        <end position="40"/>
    </location>
</feature>
<dbReference type="AlphaFoldDB" id="A0A226WM37"/>
<dbReference type="Proteomes" id="UP000214720">
    <property type="component" value="Unassembled WGS sequence"/>
</dbReference>
<evidence type="ECO:0000313" key="3">
    <source>
        <dbReference type="Proteomes" id="UP000214720"/>
    </source>
</evidence>
<protein>
    <submittedName>
        <fullName evidence="2">Uncharacterized protein</fullName>
    </submittedName>
</protein>
<feature type="region of interest" description="Disordered" evidence="1">
    <location>
        <begin position="1"/>
        <end position="52"/>
    </location>
</feature>
<dbReference type="EMBL" id="MTHB01000290">
    <property type="protein sequence ID" value="OXC71890.1"/>
    <property type="molecule type" value="Genomic_DNA"/>
</dbReference>
<proteinExistence type="predicted"/>
<name>A0A226WM37_CABSO</name>
<sequence>MPAISRSFMPGVSNRTGRAARAASYKLQAASSKQQQASKQQSRHGLQSRTRQ</sequence>
<gene>
    <name evidence="2" type="ORF">BSU04_44620</name>
</gene>
<evidence type="ECO:0000256" key="1">
    <source>
        <dbReference type="SAM" id="MobiDB-lite"/>
    </source>
</evidence>
<accession>A0A226WM37</accession>
<feature type="compositionally biased region" description="Polar residues" evidence="1">
    <location>
        <begin position="43"/>
        <end position="52"/>
    </location>
</feature>
<comment type="caution">
    <text evidence="2">The sequence shown here is derived from an EMBL/GenBank/DDBJ whole genome shotgun (WGS) entry which is preliminary data.</text>
</comment>